<dbReference type="InterPro" id="IPR041846">
    <property type="entry name" value="ENL_dom"/>
</dbReference>
<keyword evidence="7" id="KW-0325">Glycoprotein</keyword>
<dbReference type="InterPro" id="IPR039391">
    <property type="entry name" value="Phytocyanin-like"/>
</dbReference>
<reference evidence="13" key="2">
    <citation type="submission" date="2015-06" db="UniProtKB">
        <authorList>
            <consortium name="EnsemblPlants"/>
        </authorList>
    </citation>
    <scope>IDENTIFICATION</scope>
</reference>
<dbReference type="PANTHER" id="PTHR33021">
    <property type="entry name" value="BLUE COPPER PROTEIN"/>
    <property type="match status" value="1"/>
</dbReference>
<dbReference type="PANTHER" id="PTHR33021:SF59">
    <property type="entry name" value="OS02G0162200 PROTEIN"/>
    <property type="match status" value="1"/>
</dbReference>
<evidence type="ECO:0000256" key="8">
    <source>
        <dbReference type="ARBA" id="ARBA00023288"/>
    </source>
</evidence>
<dbReference type="Pfam" id="PF02298">
    <property type="entry name" value="Cu_bind_like"/>
    <property type="match status" value="2"/>
</dbReference>
<dbReference type="Gene3D" id="2.60.40.420">
    <property type="entry name" value="Cupredoxins - blue copper proteins"/>
    <property type="match status" value="2"/>
</dbReference>
<evidence type="ECO:0000256" key="3">
    <source>
        <dbReference type="ARBA" id="ARBA00022622"/>
    </source>
</evidence>
<dbReference type="PROSITE" id="PS51485">
    <property type="entry name" value="PHYTOCYANIN"/>
    <property type="match status" value="2"/>
</dbReference>
<dbReference type="STRING" id="4529.A0A0E0NA82"/>
<evidence type="ECO:0000256" key="7">
    <source>
        <dbReference type="ARBA" id="ARBA00023180"/>
    </source>
</evidence>
<evidence type="ECO:0000256" key="4">
    <source>
        <dbReference type="ARBA" id="ARBA00022729"/>
    </source>
</evidence>
<feature type="compositionally biased region" description="Low complexity" evidence="10">
    <location>
        <begin position="398"/>
        <end position="419"/>
    </location>
</feature>
<feature type="transmembrane region" description="Helical" evidence="11">
    <location>
        <begin position="240"/>
        <end position="261"/>
    </location>
</feature>
<feature type="domain" description="Phytocyanin" evidence="12">
    <location>
        <begin position="27"/>
        <end position="130"/>
    </location>
</feature>
<evidence type="ECO:0000313" key="13">
    <source>
        <dbReference type="EnsemblPlants" id="ORUFI02G04890.1"/>
    </source>
</evidence>
<evidence type="ECO:0000256" key="10">
    <source>
        <dbReference type="SAM" id="MobiDB-lite"/>
    </source>
</evidence>
<feature type="region of interest" description="Disordered" evidence="10">
    <location>
        <begin position="373"/>
        <end position="423"/>
    </location>
</feature>
<dbReference type="FunFam" id="2.60.40.420:FF:000066">
    <property type="entry name" value="Early nodulin-like protein 9"/>
    <property type="match status" value="1"/>
</dbReference>
<dbReference type="InterPro" id="IPR003245">
    <property type="entry name" value="Phytocyanin_dom"/>
</dbReference>
<keyword evidence="8" id="KW-0449">Lipoprotein</keyword>
<dbReference type="EnsemblPlants" id="ORUFI02G04890.1">
    <property type="protein sequence ID" value="ORUFI02G04890.1"/>
    <property type="gene ID" value="ORUFI02G04890"/>
</dbReference>
<feature type="compositionally biased region" description="Low complexity" evidence="10">
    <location>
        <begin position="373"/>
        <end position="387"/>
    </location>
</feature>
<evidence type="ECO:0000256" key="11">
    <source>
        <dbReference type="SAM" id="Phobius"/>
    </source>
</evidence>
<evidence type="ECO:0000256" key="9">
    <source>
        <dbReference type="ARBA" id="ARBA00035011"/>
    </source>
</evidence>
<keyword evidence="5 11" id="KW-0472">Membrane</keyword>
<proteinExistence type="inferred from homology"/>
<dbReference type="GO" id="GO:0098552">
    <property type="term" value="C:side of membrane"/>
    <property type="evidence" value="ECO:0007669"/>
    <property type="project" value="UniProtKB-KW"/>
</dbReference>
<dbReference type="SUPFAM" id="SSF49503">
    <property type="entry name" value="Cupredoxins"/>
    <property type="match status" value="2"/>
</dbReference>
<dbReference type="GO" id="GO:0005886">
    <property type="term" value="C:plasma membrane"/>
    <property type="evidence" value="ECO:0007669"/>
    <property type="project" value="UniProtKB-SubCell"/>
</dbReference>
<evidence type="ECO:0000256" key="5">
    <source>
        <dbReference type="ARBA" id="ARBA00023136"/>
    </source>
</evidence>
<dbReference type="Proteomes" id="UP000008022">
    <property type="component" value="Unassembled WGS sequence"/>
</dbReference>
<accession>A0A0E0NA82</accession>
<keyword evidence="11" id="KW-0812">Transmembrane</keyword>
<evidence type="ECO:0000256" key="1">
    <source>
        <dbReference type="ARBA" id="ARBA00004609"/>
    </source>
</evidence>
<feature type="domain" description="Phytocyanin" evidence="12">
    <location>
        <begin position="266"/>
        <end position="369"/>
    </location>
</feature>
<dbReference type="FunFam" id="2.60.40.420:FF:000010">
    <property type="entry name" value="Early nodulin-like protein 1"/>
    <property type="match status" value="1"/>
</dbReference>
<dbReference type="OMA" id="MVLIGCC"/>
<evidence type="ECO:0000259" key="12">
    <source>
        <dbReference type="PROSITE" id="PS51485"/>
    </source>
</evidence>
<dbReference type="eggNOG" id="ENOG502RZQI">
    <property type="taxonomic scope" value="Eukaryota"/>
</dbReference>
<evidence type="ECO:0000256" key="6">
    <source>
        <dbReference type="ARBA" id="ARBA00023157"/>
    </source>
</evidence>
<reference evidence="14" key="1">
    <citation type="submission" date="2013-06" db="EMBL/GenBank/DDBJ databases">
        <authorList>
            <person name="Zhao Q."/>
        </authorList>
    </citation>
    <scope>NUCLEOTIDE SEQUENCE</scope>
    <source>
        <strain evidence="14">cv. W1943</strain>
    </source>
</reference>
<feature type="compositionally biased region" description="Gly residues" evidence="10">
    <location>
        <begin position="388"/>
        <end position="397"/>
    </location>
</feature>
<organism evidence="13 14">
    <name type="scientific">Oryza rufipogon</name>
    <name type="common">Brownbeard rice</name>
    <name type="synonym">Asian wild rice</name>
    <dbReference type="NCBI Taxonomy" id="4529"/>
    <lineage>
        <taxon>Eukaryota</taxon>
        <taxon>Viridiplantae</taxon>
        <taxon>Streptophyta</taxon>
        <taxon>Embryophyta</taxon>
        <taxon>Tracheophyta</taxon>
        <taxon>Spermatophyta</taxon>
        <taxon>Magnoliopsida</taxon>
        <taxon>Liliopsida</taxon>
        <taxon>Poales</taxon>
        <taxon>Poaceae</taxon>
        <taxon>BOP clade</taxon>
        <taxon>Oryzoideae</taxon>
        <taxon>Oryzeae</taxon>
        <taxon>Oryzinae</taxon>
        <taxon>Oryza</taxon>
    </lineage>
</organism>
<dbReference type="AlphaFoldDB" id="A0A0E0NA82"/>
<dbReference type="Gramene" id="ORUFI02G04890.1">
    <property type="protein sequence ID" value="ORUFI02G04890.1"/>
    <property type="gene ID" value="ORUFI02G04890"/>
</dbReference>
<feature type="transmembrane region" description="Helical" evidence="11">
    <location>
        <begin position="6"/>
        <end position="26"/>
    </location>
</feature>
<keyword evidence="14" id="KW-1185">Reference proteome</keyword>
<keyword evidence="2" id="KW-1003">Cell membrane</keyword>
<dbReference type="GO" id="GO:0009055">
    <property type="term" value="F:electron transfer activity"/>
    <property type="evidence" value="ECO:0007669"/>
    <property type="project" value="InterPro"/>
</dbReference>
<keyword evidence="11" id="KW-1133">Transmembrane helix</keyword>
<evidence type="ECO:0000313" key="14">
    <source>
        <dbReference type="Proteomes" id="UP000008022"/>
    </source>
</evidence>
<dbReference type="CDD" id="cd11019">
    <property type="entry name" value="OsENODL1_like"/>
    <property type="match status" value="1"/>
</dbReference>
<comment type="similarity">
    <text evidence="9">Belongs to the early nodulin-like (ENODL) family.</text>
</comment>
<evidence type="ECO:0000256" key="2">
    <source>
        <dbReference type="ARBA" id="ARBA00022475"/>
    </source>
</evidence>
<keyword evidence="4" id="KW-0732">Signal</keyword>
<keyword evidence="3" id="KW-0336">GPI-anchor</keyword>
<name>A0A0E0NA82_ORYRU</name>
<dbReference type="PROSITE" id="PS51257">
    <property type="entry name" value="PROKAR_LIPOPROTEIN"/>
    <property type="match status" value="1"/>
</dbReference>
<keyword evidence="6" id="KW-1015">Disulfide bond</keyword>
<dbReference type="HOGENOM" id="CLU_048668_0_0_1"/>
<sequence length="454" mass="45977">MVKGTSGYSYGLGLACFALVVAMAGATQLKVGGGNGWSVPAANAESYNDWAEKMRFQIGDTLVFVYPKDKDSVLVVEPADYNACNTSSFDQKFADGNTVFTLDRAGAFFFISGVDANCRAGEKLIVMPQRHRHRHRAVSAPGFVDRAAADVACTRQPAAVVPVTSARFTAVSQLVGRRCSDDAAARVVASLHSDASVACAIRVVPAGAAIGERAERAGGEEPERHVVAAARRERRRARRAMASSCSVLVVACSFAVLHVVAIAGATQYKVGGDGGWGVPGAGDEPYNTWAEKTSFQVGDQLLFVYPKDKDSVLVVEPADYNACNTASYDSKFADGNTAVTLDRAGAFFFISGVDANCRAGEKLIVMVANATGSSASPPSSSSSPSSPSGGGGGGGAPAGQAPPGAPATPAGTNSSPANGGAAGGGAKSGAGLTVAASGLAGSLIAAIACVAIAI</sequence>
<comment type="subcellular location">
    <subcellularLocation>
        <location evidence="1">Cell membrane</location>
        <topology evidence="1">Lipid-anchor</topology>
        <topology evidence="1">GPI-anchor</topology>
    </subcellularLocation>
</comment>
<protein>
    <recommendedName>
        <fullName evidence="12">Phytocyanin domain-containing protein</fullName>
    </recommendedName>
</protein>
<dbReference type="InterPro" id="IPR008972">
    <property type="entry name" value="Cupredoxin"/>
</dbReference>